<dbReference type="EMBL" id="NCKU01001213">
    <property type="protein sequence ID" value="RWS12752.1"/>
    <property type="molecule type" value="Genomic_DNA"/>
</dbReference>
<dbReference type="GO" id="GO:0000381">
    <property type="term" value="P:regulation of alternative mRNA splicing, via spliceosome"/>
    <property type="evidence" value="ECO:0007669"/>
    <property type="project" value="InterPro"/>
</dbReference>
<dbReference type="STRING" id="1965070.A0A3S3PHX0"/>
<dbReference type="InterPro" id="IPR042816">
    <property type="entry name" value="Nsrp1"/>
</dbReference>
<evidence type="ECO:0000256" key="2">
    <source>
        <dbReference type="ARBA" id="ARBA00023054"/>
    </source>
</evidence>
<reference evidence="6 8" key="1">
    <citation type="journal article" date="2018" name="Gigascience">
        <title>Genomes of trombidid mites reveal novel predicted allergens and laterally-transferred genes associated with secondary metabolism.</title>
        <authorList>
            <person name="Dong X."/>
            <person name="Chaisiri K."/>
            <person name="Xia D."/>
            <person name="Armstrong S.D."/>
            <person name="Fang Y."/>
            <person name="Donnelly M.J."/>
            <person name="Kadowaki T."/>
            <person name="McGarry J.W."/>
            <person name="Darby A.C."/>
            <person name="Makepeace B.L."/>
        </authorList>
    </citation>
    <scope>NUCLEOTIDE SEQUENCE [LARGE SCALE GENOMIC DNA]</scope>
    <source>
        <strain evidence="6">UoL-WK</strain>
    </source>
</reference>
<feature type="region of interest" description="Disordered" evidence="3">
    <location>
        <begin position="171"/>
        <end position="303"/>
    </location>
</feature>
<protein>
    <submittedName>
        <fullName evidence="6">Nuclear speckle splicing regulatory protein 1-like isoform X1</fullName>
    </submittedName>
</protein>
<proteinExistence type="inferred from homology"/>
<dbReference type="Pfam" id="PF09745">
    <property type="entry name" value="NSRP1_N"/>
    <property type="match status" value="1"/>
</dbReference>
<dbReference type="InterPro" id="IPR018612">
    <property type="entry name" value="NSRP1_N"/>
</dbReference>
<feature type="compositionally biased region" description="Basic and acidic residues" evidence="3">
    <location>
        <begin position="265"/>
        <end position="303"/>
    </location>
</feature>
<dbReference type="AlphaFoldDB" id="A0A3S3PHX0"/>
<keyword evidence="2" id="KW-0175">Coiled coil</keyword>
<evidence type="ECO:0000313" key="6">
    <source>
        <dbReference type="EMBL" id="RWS12794.1"/>
    </source>
</evidence>
<dbReference type="EMBL" id="NCKU01001206">
    <property type="protein sequence ID" value="RWS12794.1"/>
    <property type="molecule type" value="Genomic_DNA"/>
</dbReference>
<feature type="region of interest" description="Disordered" evidence="3">
    <location>
        <begin position="1"/>
        <end position="36"/>
    </location>
</feature>
<evidence type="ECO:0000259" key="4">
    <source>
        <dbReference type="Pfam" id="PF09745"/>
    </source>
</evidence>
<dbReference type="Proteomes" id="UP000285301">
    <property type="component" value="Unassembled WGS sequence"/>
</dbReference>
<evidence type="ECO:0000256" key="1">
    <source>
        <dbReference type="ARBA" id="ARBA00010126"/>
    </source>
</evidence>
<keyword evidence="8" id="KW-1185">Reference proteome</keyword>
<dbReference type="PANTHER" id="PTHR31938">
    <property type="entry name" value="NUCLEAR SPECKLE SPLICING REGULATORY PROTEIN 1"/>
    <property type="match status" value="1"/>
</dbReference>
<comment type="caution">
    <text evidence="6">The sequence shown here is derived from an EMBL/GenBank/DDBJ whole genome shotgun (WGS) entry which is preliminary data.</text>
</comment>
<evidence type="ECO:0000313" key="5">
    <source>
        <dbReference type="EMBL" id="RWS12752.1"/>
    </source>
</evidence>
<comment type="similarity">
    <text evidence="1">Belongs to the NSRP1 family.</text>
</comment>
<gene>
    <name evidence="7" type="ORF">B4U79_12881</name>
    <name evidence="6" type="ORF">B4U79_13528</name>
    <name evidence="5" type="ORF">B4U79_14396</name>
</gene>
<evidence type="ECO:0000313" key="8">
    <source>
        <dbReference type="Proteomes" id="UP000285301"/>
    </source>
</evidence>
<feature type="compositionally biased region" description="Basic and acidic residues" evidence="3">
    <location>
        <begin position="232"/>
        <end position="255"/>
    </location>
</feature>
<dbReference type="OrthoDB" id="446635at2759"/>
<feature type="region of interest" description="Disordered" evidence="3">
    <location>
        <begin position="96"/>
        <end position="126"/>
    </location>
</feature>
<evidence type="ECO:0000256" key="3">
    <source>
        <dbReference type="SAM" id="MobiDB-lite"/>
    </source>
</evidence>
<organism evidence="6 8">
    <name type="scientific">Dinothrombium tinctorium</name>
    <dbReference type="NCBI Taxonomy" id="1965070"/>
    <lineage>
        <taxon>Eukaryota</taxon>
        <taxon>Metazoa</taxon>
        <taxon>Ecdysozoa</taxon>
        <taxon>Arthropoda</taxon>
        <taxon>Chelicerata</taxon>
        <taxon>Arachnida</taxon>
        <taxon>Acari</taxon>
        <taxon>Acariformes</taxon>
        <taxon>Trombidiformes</taxon>
        <taxon>Prostigmata</taxon>
        <taxon>Anystina</taxon>
        <taxon>Parasitengona</taxon>
        <taxon>Trombidioidea</taxon>
        <taxon>Trombidiidae</taxon>
        <taxon>Dinothrombium</taxon>
    </lineage>
</organism>
<dbReference type="EMBL" id="NCKU01000168">
    <property type="protein sequence ID" value="RWS16786.1"/>
    <property type="molecule type" value="Genomic_DNA"/>
</dbReference>
<accession>A0A3S3PHX0</accession>
<evidence type="ECO:0000313" key="7">
    <source>
        <dbReference type="EMBL" id="RWS16786.1"/>
    </source>
</evidence>
<dbReference type="PANTHER" id="PTHR31938:SF4">
    <property type="entry name" value="NUCLEAR SPECKLE SPLICING REGULATORY PROTEIN 1"/>
    <property type="match status" value="1"/>
</dbReference>
<feature type="domain" description="Nuclear speckle splicing regulatory protein 1 N-terminal" evidence="4">
    <location>
        <begin position="49"/>
        <end position="162"/>
    </location>
</feature>
<sequence>MSRKHSTVLKPNASAFDDSDESSSDEKQTSSKVSASIDCDKIRKQTLLEMEKALCEDPSVFEYDSVYDEMKKDRTETKKEKEARNPRYIGTLLKTAESRKKEQERRLERRIQKERENEGDQFKDKDSFVTSAYKEKLLEMESEKEKEVREQQIEEILDVKKQKDLSGFYRHLFDQSTTNTSNKEKSEDKEIKDEKDEKREKPTFNAKKINRSLRRRDSISSHSSDSSDVEMETTKEAQSHQIKRVNEFQKHEGIQRRRSYTPIMNREEEMKNQEKQEQESDDESKILEDKTMDQKEDSDTKGAKEKIDRKEFIMQLFKKRTVGEVFEEARKRYLIRKESLK</sequence>
<reference evidence="6" key="2">
    <citation type="submission" date="2018-11" db="EMBL/GenBank/DDBJ databases">
        <title>Trombidioid mite genomics.</title>
        <authorList>
            <person name="Dong X."/>
        </authorList>
    </citation>
    <scope>NUCLEOTIDE SEQUENCE</scope>
    <source>
        <strain evidence="6">UoL-WK</strain>
    </source>
</reference>
<feature type="compositionally biased region" description="Basic and acidic residues" evidence="3">
    <location>
        <begin position="182"/>
        <end position="202"/>
    </location>
</feature>
<name>A0A3S3PHX0_9ACAR</name>